<organism evidence="2 3">
    <name type="scientific">Nocardia xishanensis</name>
    <dbReference type="NCBI Taxonomy" id="238964"/>
    <lineage>
        <taxon>Bacteria</taxon>
        <taxon>Bacillati</taxon>
        <taxon>Actinomycetota</taxon>
        <taxon>Actinomycetes</taxon>
        <taxon>Mycobacteriales</taxon>
        <taxon>Nocardiaceae</taxon>
        <taxon>Nocardia</taxon>
    </lineage>
</organism>
<dbReference type="Pfam" id="PF26526">
    <property type="entry name" value="DUF8175"/>
    <property type="match status" value="1"/>
</dbReference>
<dbReference type="Proteomes" id="UP001611415">
    <property type="component" value="Unassembled WGS sequence"/>
</dbReference>
<accession>A0ABW7WS42</accession>
<protein>
    <recommendedName>
        <fullName evidence="1">DUF8175 domain-containing protein</fullName>
    </recommendedName>
</protein>
<evidence type="ECO:0000313" key="2">
    <source>
        <dbReference type="EMBL" id="MFI2472011.1"/>
    </source>
</evidence>
<dbReference type="EMBL" id="JBIRYO010000001">
    <property type="protein sequence ID" value="MFI2472011.1"/>
    <property type="molecule type" value="Genomic_DNA"/>
</dbReference>
<evidence type="ECO:0000259" key="1">
    <source>
        <dbReference type="Pfam" id="PF26526"/>
    </source>
</evidence>
<sequence>MTDPGPVRERPPLTLLGVGAGLAVAIAAGVTVTATRDGGTSADPAVTASQHATVTGASIPVGFAGRETDLFGRPVDVPANPAGVALEQISSLPTRQGLPDWLTAAPAPAEGEGVWQKLFGGPVVRFSSSDGPARIEGNAALGFAHTPRGAALAAEQIYWRTNANPRDRDLLLRLVEVTSQYLAEYDRLVEAGKVSERIPEKLRPLLFASDAFRIESYADDSAIVRFARKARETVDGQPTWVGMRLAVVWRENDWKLRPVTDEQQVQIESLRSIEGWTRW</sequence>
<feature type="domain" description="DUF8175" evidence="1">
    <location>
        <begin position="76"/>
        <end position="278"/>
    </location>
</feature>
<dbReference type="RefSeq" id="WP_397090509.1">
    <property type="nucleotide sequence ID" value="NZ_JBIRYO010000001.1"/>
</dbReference>
<comment type="caution">
    <text evidence="2">The sequence shown here is derived from an EMBL/GenBank/DDBJ whole genome shotgun (WGS) entry which is preliminary data.</text>
</comment>
<proteinExistence type="predicted"/>
<evidence type="ECO:0000313" key="3">
    <source>
        <dbReference type="Proteomes" id="UP001611415"/>
    </source>
</evidence>
<dbReference type="InterPro" id="IPR058488">
    <property type="entry name" value="DUF8175"/>
</dbReference>
<keyword evidence="3" id="KW-1185">Reference proteome</keyword>
<reference evidence="2 3" key="1">
    <citation type="submission" date="2024-10" db="EMBL/GenBank/DDBJ databases">
        <title>The Natural Products Discovery Center: Release of the First 8490 Sequenced Strains for Exploring Actinobacteria Biosynthetic Diversity.</title>
        <authorList>
            <person name="Kalkreuter E."/>
            <person name="Kautsar S.A."/>
            <person name="Yang D."/>
            <person name="Bader C.D."/>
            <person name="Teijaro C.N."/>
            <person name="Fluegel L."/>
            <person name="Davis C.M."/>
            <person name="Simpson J.R."/>
            <person name="Lauterbach L."/>
            <person name="Steele A.D."/>
            <person name="Gui C."/>
            <person name="Meng S."/>
            <person name="Li G."/>
            <person name="Viehrig K."/>
            <person name="Ye F."/>
            <person name="Su P."/>
            <person name="Kiefer A.F."/>
            <person name="Nichols A."/>
            <person name="Cepeda A.J."/>
            <person name="Yan W."/>
            <person name="Fan B."/>
            <person name="Jiang Y."/>
            <person name="Adhikari A."/>
            <person name="Zheng C.-J."/>
            <person name="Schuster L."/>
            <person name="Cowan T.M."/>
            <person name="Smanski M.J."/>
            <person name="Chevrette M.G."/>
            <person name="De Carvalho L.P.S."/>
            <person name="Shen B."/>
        </authorList>
    </citation>
    <scope>NUCLEOTIDE SEQUENCE [LARGE SCALE GENOMIC DNA]</scope>
    <source>
        <strain evidence="2 3">NPDC019275</strain>
    </source>
</reference>
<gene>
    <name evidence="2" type="ORF">ACH49W_01405</name>
</gene>
<name>A0ABW7WS42_9NOCA</name>